<name>A0A1F6WZJ9_9BACT</name>
<evidence type="ECO:0000313" key="12">
    <source>
        <dbReference type="EMBL" id="OGI87293.1"/>
    </source>
</evidence>
<comment type="subunit">
    <text evidence="8">Monomer. Part of the FGAM synthase complex composed of 1 PurL, 1 PurQ and 2 PurS subunits.</text>
</comment>
<dbReference type="CDD" id="cd02203">
    <property type="entry name" value="PurL_repeat1"/>
    <property type="match status" value="1"/>
</dbReference>
<proteinExistence type="inferred from homology"/>
<dbReference type="GO" id="GO:0005737">
    <property type="term" value="C:cytoplasm"/>
    <property type="evidence" value="ECO:0007669"/>
    <property type="project" value="UniProtKB-SubCell"/>
</dbReference>
<organism evidence="12 13">
    <name type="scientific">Candidatus Nomurabacteria bacterium RIFCSPLOWO2_01_FULL_36_16</name>
    <dbReference type="NCBI Taxonomy" id="1801767"/>
    <lineage>
        <taxon>Bacteria</taxon>
        <taxon>Candidatus Nomuraibacteriota</taxon>
    </lineage>
</organism>
<evidence type="ECO:0000256" key="2">
    <source>
        <dbReference type="ARBA" id="ARBA00022598"/>
    </source>
</evidence>
<dbReference type="InterPro" id="IPR041609">
    <property type="entry name" value="PurL_linker"/>
</dbReference>
<dbReference type="GO" id="GO:0004642">
    <property type="term" value="F:phosphoribosylformylglycinamidine synthase activity"/>
    <property type="evidence" value="ECO:0007669"/>
    <property type="project" value="UniProtKB-UniRule"/>
</dbReference>
<dbReference type="AlphaFoldDB" id="A0A1F6WZJ9"/>
<dbReference type="InterPro" id="IPR016188">
    <property type="entry name" value="PurM-like_N"/>
</dbReference>
<dbReference type="Pfam" id="PF02769">
    <property type="entry name" value="AIRS_C"/>
    <property type="match status" value="2"/>
</dbReference>
<dbReference type="PANTHER" id="PTHR43555:SF1">
    <property type="entry name" value="PHOSPHORIBOSYLFORMYLGLYCINAMIDINE SYNTHASE SUBUNIT PURL"/>
    <property type="match status" value="1"/>
</dbReference>
<keyword evidence="1 8" id="KW-0963">Cytoplasm</keyword>
<dbReference type="Pfam" id="PF00586">
    <property type="entry name" value="AIRS"/>
    <property type="match status" value="2"/>
</dbReference>
<feature type="binding site" evidence="8">
    <location>
        <position position="324"/>
    </location>
    <ligand>
        <name>Mg(2+)</name>
        <dbReference type="ChEBI" id="CHEBI:18420"/>
        <label>2</label>
    </ligand>
</feature>
<reference evidence="12 13" key="1">
    <citation type="journal article" date="2016" name="Nat. Commun.">
        <title>Thousands of microbial genomes shed light on interconnected biogeochemical processes in an aquifer system.</title>
        <authorList>
            <person name="Anantharaman K."/>
            <person name="Brown C.T."/>
            <person name="Hug L.A."/>
            <person name="Sharon I."/>
            <person name="Castelle C.J."/>
            <person name="Probst A.J."/>
            <person name="Thomas B.C."/>
            <person name="Singh A."/>
            <person name="Wilkins M.J."/>
            <person name="Karaoz U."/>
            <person name="Brodie E.L."/>
            <person name="Williams K.H."/>
            <person name="Hubbard S.S."/>
            <person name="Banfield J.F."/>
        </authorList>
    </citation>
    <scope>NUCLEOTIDE SEQUENCE [LARGE SCALE GENOMIC DNA]</scope>
</reference>
<dbReference type="InterPro" id="IPR010074">
    <property type="entry name" value="PRibForGlyAmidine_synth_PurL"/>
</dbReference>
<keyword evidence="3 8" id="KW-0479">Metal-binding</keyword>
<feature type="domain" description="PurM-like N-terminal" evidence="9">
    <location>
        <begin position="680"/>
        <end position="778"/>
    </location>
</feature>
<dbReference type="UniPathway" id="UPA00074">
    <property type="reaction ID" value="UER00128"/>
</dbReference>
<evidence type="ECO:0000256" key="1">
    <source>
        <dbReference type="ARBA" id="ARBA00022490"/>
    </source>
</evidence>
<feature type="active site" evidence="8">
    <location>
        <position position="230"/>
    </location>
</feature>
<dbReference type="EC" id="6.3.5.3" evidence="8"/>
<keyword evidence="5 8" id="KW-0658">Purine biosynthesis</keyword>
<comment type="caution">
    <text evidence="8">Lacks conserved residue(s) required for the propagation of feature annotation.</text>
</comment>
<feature type="domain" description="Phosphoribosylformylglycinamidine synthase linker" evidence="11">
    <location>
        <begin position="189"/>
        <end position="233"/>
    </location>
</feature>
<dbReference type="SUPFAM" id="SSF55326">
    <property type="entry name" value="PurM N-terminal domain-like"/>
    <property type="match status" value="2"/>
</dbReference>
<evidence type="ECO:0000313" key="13">
    <source>
        <dbReference type="Proteomes" id="UP000177001"/>
    </source>
</evidence>
<evidence type="ECO:0000259" key="9">
    <source>
        <dbReference type="Pfam" id="PF00586"/>
    </source>
</evidence>
<dbReference type="InterPro" id="IPR036921">
    <property type="entry name" value="PurM-like_N_sf"/>
</dbReference>
<comment type="caution">
    <text evidence="12">The sequence shown here is derived from an EMBL/GenBank/DDBJ whole genome shotgun (WGS) entry which is preliminary data.</text>
</comment>
<dbReference type="GO" id="GO:0006189">
    <property type="term" value="P:'de novo' IMP biosynthetic process"/>
    <property type="evidence" value="ECO:0007669"/>
    <property type="project" value="UniProtKB-UniRule"/>
</dbReference>
<feature type="domain" description="PurM-like N-terminal" evidence="9">
    <location>
        <begin position="287"/>
        <end position="412"/>
    </location>
</feature>
<sequence>MISRIYVILRNGASRMDSYLIDSKLTRKDIVKLAEMLTNPILEKYFIDESPKVGNFSFAIEVGFLPGVTDNVGHTVKETALDLLHLDKSENFNVYSSRIFLVKKSKVEAEKFALTLYNPLIERVFIAPIKNPARNATYNVAGEGQINLPTKIPKVILKKRRPVRDVSLDVPNEELIRIGKEGIMDEDGKRRGPLALDLSSMLTIKKYFAKLKRNPTDIELESLAQTWSEHCKHTIFANPIDNIKDGNIVDGLYKTYIKGATNLIRKEKQKKGEDFCISVFEDNSGGIIFDKDYLITHKVETHNSPSALDPFGGAITGIGGVNRDTIGFGLGAKPVANTYGFCFGYPEDKRNFFRDKNLTQPMLPSKRIMEGVIKGINVGGNCSGIPTLSGFVKFDDRYRGKPLVFAGTVGLIPRNLPASGGSRERLSHIKKAKIGDLIVVVGGRVGLDGIHGATFSSVMMDAGSPATAVQIGDPITQKKLSDAIVKEARDMNLYNSITDNGAGGLSCSVAEMAKEVCLPAGRQGGAKVCLEKVPLKYPGLRPWEIWISESQERMTLSVPKKKWLTFQKLMASRGVEATAIGEFTNSKKCIVNYKGKEIMNLDMEFLHNGLPKQQLVTLPYFHTNFEPKIPKNLSQTKVLEKLLGNINISGFAFISEQYDHEVQASSVLKPLSGRGRINTDAQVFKPVLSSNKGVVLSYGVYPSYGDINTYHMVACALDTALRNIISAGGTLSHLAILDNFCWCSSYDERRLRELVDSVKACYDYAVGYGTPFISGKDSMFNDFKGYDENGNSVVISIPPTLLISAISVMPDLNKTVSPEFKNAGDIIYLLGETNDELGGGEYYKMLAKKEGNNNIGNNVPKVDWKKNLKTYIALEKAIQKELLTSSLSVTGGGLGIALAKACVGGMLGCKISINEINGSKASVLSIDAKLFSESQGRVLVSVLLKNKSAFEKIMKDIPHAKLGTVSKDGKVVIMEGKRKIVESSVKKLHDIYHKFSNKMQ</sequence>
<keyword evidence="7 8" id="KW-0460">Magnesium</keyword>
<keyword evidence="2 8" id="KW-0436">Ligase</keyword>
<keyword evidence="6 8" id="KW-0067">ATP-binding</keyword>
<gene>
    <name evidence="8" type="primary">purL</name>
    <name evidence="12" type="ORF">A3A91_02235</name>
</gene>
<evidence type="ECO:0000256" key="6">
    <source>
        <dbReference type="ARBA" id="ARBA00022840"/>
    </source>
</evidence>
<feature type="binding site" evidence="8">
    <location>
        <position position="300"/>
    </location>
    <ligand>
        <name>Mg(2+)</name>
        <dbReference type="ChEBI" id="CHEBI:18420"/>
        <label>1</label>
    </ligand>
</feature>
<dbReference type="GO" id="GO:0000287">
    <property type="term" value="F:magnesium ion binding"/>
    <property type="evidence" value="ECO:0007669"/>
    <property type="project" value="UniProtKB-UniRule"/>
</dbReference>
<dbReference type="CDD" id="cd02204">
    <property type="entry name" value="PurL_repeat2"/>
    <property type="match status" value="1"/>
</dbReference>
<feature type="binding site" evidence="8">
    <location>
        <position position="470"/>
    </location>
    <ligand>
        <name>substrate</name>
    </ligand>
</feature>
<protein>
    <recommendedName>
        <fullName evidence="8">Phosphoribosylformylglycinamidine synthase subunit PurL</fullName>
        <shortName evidence="8">FGAM synthase</shortName>
        <ecNumber evidence="8">6.3.5.3</ecNumber>
    </recommendedName>
    <alternativeName>
        <fullName evidence="8">Formylglycinamide ribonucleotide amidotransferase subunit II</fullName>
        <shortName evidence="8">FGAR amidotransferase II</shortName>
        <shortName evidence="8">FGAR-AT II</shortName>
    </alternativeName>
    <alternativeName>
        <fullName evidence="8">Glutamine amidotransferase PurL</fullName>
    </alternativeName>
    <alternativeName>
        <fullName evidence="8">Phosphoribosylformylglycinamidine synthase subunit II</fullName>
    </alternativeName>
</protein>
<evidence type="ECO:0000256" key="4">
    <source>
        <dbReference type="ARBA" id="ARBA00022741"/>
    </source>
</evidence>
<feature type="binding site" evidence="8">
    <location>
        <position position="778"/>
    </location>
    <ligand>
        <name>substrate</name>
    </ligand>
</feature>
<feature type="binding site" evidence="8">
    <location>
        <position position="775"/>
    </location>
    <ligand>
        <name>ATP</name>
        <dbReference type="ChEBI" id="CHEBI:30616"/>
    </ligand>
</feature>
<dbReference type="HAMAP" id="MF_00420">
    <property type="entry name" value="PurL_2"/>
    <property type="match status" value="1"/>
</dbReference>
<comment type="pathway">
    <text evidence="8">Purine metabolism; IMP biosynthesis via de novo pathway; 5-amino-1-(5-phospho-D-ribosyl)imidazole from N(2)-formyl-N(1)-(5-phospho-D-ribosyl)glycinamide: step 1/2.</text>
</comment>
<accession>A0A1F6WZJ9</accession>
<feature type="binding site" evidence="8">
    <location>
        <position position="298"/>
    </location>
    <ligand>
        <name>ATP</name>
        <dbReference type="ChEBI" id="CHEBI:30616"/>
    </ligand>
</feature>
<keyword evidence="4 8" id="KW-0547">Nucleotide-binding</keyword>
<dbReference type="Proteomes" id="UP000177001">
    <property type="component" value="Unassembled WGS sequence"/>
</dbReference>
<feature type="binding site" evidence="8">
    <location>
        <position position="323"/>
    </location>
    <ligand>
        <name>substrate</name>
    </ligand>
</feature>
<dbReference type="GO" id="GO:0005524">
    <property type="term" value="F:ATP binding"/>
    <property type="evidence" value="ECO:0007669"/>
    <property type="project" value="UniProtKB-UniRule"/>
</dbReference>
<feature type="active site" description="Proton acceptor" evidence="8">
    <location>
        <position position="302"/>
    </location>
</feature>
<evidence type="ECO:0000256" key="3">
    <source>
        <dbReference type="ARBA" id="ARBA00022723"/>
    </source>
</evidence>
<evidence type="ECO:0000259" key="11">
    <source>
        <dbReference type="Pfam" id="PF18072"/>
    </source>
</evidence>
<comment type="subcellular location">
    <subcellularLocation>
        <location evidence="8">Cytoplasm</location>
    </subcellularLocation>
</comment>
<dbReference type="Gene3D" id="3.90.650.10">
    <property type="entry name" value="PurM-like C-terminal domain"/>
    <property type="match status" value="2"/>
</dbReference>
<feature type="binding site" evidence="8">
    <location>
        <begin position="549"/>
        <end position="551"/>
    </location>
    <ligand>
        <name>substrate</name>
    </ligand>
</feature>
<dbReference type="InterPro" id="IPR036676">
    <property type="entry name" value="PurM-like_C_sf"/>
</dbReference>
<comment type="function">
    <text evidence="8">Part of the phosphoribosylformylglycinamidine synthase complex involved in the purines biosynthetic pathway. Catalyzes the ATP-dependent conversion of formylglycinamide ribonucleotide (FGAR) and glutamine to yield formylglycinamidine ribonucleotide (FGAM) and glutamate. The FGAM synthase complex is composed of three subunits. PurQ produces an ammonia molecule by converting glutamine to glutamate. PurL transfers the ammonia molecule to FGAR to form FGAM in an ATP-dependent manner. PurS interacts with PurQ and PurL and is thought to assist in the transfer of the ammonia molecule from PurQ to PurL.</text>
</comment>
<feature type="binding site" evidence="8">
    <location>
        <position position="499"/>
    </location>
    <ligand>
        <name>Mg(2+)</name>
        <dbReference type="ChEBI" id="CHEBI:18420"/>
        <label>2</label>
    </ligand>
</feature>
<feature type="binding site" evidence="8">
    <location>
        <position position="738"/>
    </location>
    <ligand>
        <name>ATP</name>
        <dbReference type="ChEBI" id="CHEBI:30616"/>
    </ligand>
</feature>
<comment type="catalytic activity">
    <reaction evidence="8">
        <text>N(2)-formyl-N(1)-(5-phospho-beta-D-ribosyl)glycinamide + L-glutamine + ATP + H2O = 2-formamido-N(1)-(5-O-phospho-beta-D-ribosyl)acetamidine + L-glutamate + ADP + phosphate + H(+)</text>
        <dbReference type="Rhea" id="RHEA:17129"/>
        <dbReference type="ChEBI" id="CHEBI:15377"/>
        <dbReference type="ChEBI" id="CHEBI:15378"/>
        <dbReference type="ChEBI" id="CHEBI:29985"/>
        <dbReference type="ChEBI" id="CHEBI:30616"/>
        <dbReference type="ChEBI" id="CHEBI:43474"/>
        <dbReference type="ChEBI" id="CHEBI:58359"/>
        <dbReference type="ChEBI" id="CHEBI:147286"/>
        <dbReference type="ChEBI" id="CHEBI:147287"/>
        <dbReference type="ChEBI" id="CHEBI:456216"/>
        <dbReference type="EC" id="6.3.5.3"/>
    </reaction>
</comment>
<dbReference type="Pfam" id="PF18072">
    <property type="entry name" value="FGAR-AT_linker"/>
    <property type="match status" value="1"/>
</dbReference>
<dbReference type="PANTHER" id="PTHR43555">
    <property type="entry name" value="PHOSPHORIBOSYLFORMYLGLYCINAMIDINE SYNTHASE SUBUNIT PURL"/>
    <property type="match status" value="1"/>
</dbReference>
<dbReference type="Gene3D" id="3.30.1330.10">
    <property type="entry name" value="PurM-like, N-terminal domain"/>
    <property type="match status" value="2"/>
</dbReference>
<evidence type="ECO:0000259" key="10">
    <source>
        <dbReference type="Pfam" id="PF02769"/>
    </source>
</evidence>
<evidence type="ECO:0000256" key="8">
    <source>
        <dbReference type="HAMAP-Rule" id="MF_00420"/>
    </source>
</evidence>
<dbReference type="InterPro" id="IPR010918">
    <property type="entry name" value="PurM-like_C_dom"/>
</dbReference>
<feature type="domain" description="PurM-like C-terminal" evidence="10">
    <location>
        <begin position="823"/>
        <end position="973"/>
    </location>
</feature>
<feature type="domain" description="PurM-like C-terminal" evidence="10">
    <location>
        <begin position="433"/>
        <end position="593"/>
    </location>
</feature>
<dbReference type="SUPFAM" id="SSF56042">
    <property type="entry name" value="PurM C-terminal domain-like"/>
    <property type="match status" value="2"/>
</dbReference>
<evidence type="ECO:0000256" key="7">
    <source>
        <dbReference type="ARBA" id="ARBA00022842"/>
    </source>
</evidence>
<evidence type="ECO:0000256" key="5">
    <source>
        <dbReference type="ARBA" id="ARBA00022755"/>
    </source>
</evidence>
<dbReference type="Gene3D" id="1.10.8.750">
    <property type="entry name" value="Phosphoribosylformylglycinamidine synthase, linker domain"/>
    <property type="match status" value="1"/>
</dbReference>
<comment type="similarity">
    <text evidence="8">Belongs to the FGAMS family.</text>
</comment>
<dbReference type="EMBL" id="MFUR01000003">
    <property type="protein sequence ID" value="OGI87293.1"/>
    <property type="molecule type" value="Genomic_DNA"/>
</dbReference>